<name>A0AAD9Q4C7_ACRCE</name>
<protein>
    <submittedName>
        <fullName evidence="1">Uncharacterized protein</fullName>
    </submittedName>
</protein>
<dbReference type="EMBL" id="JARQWQ010000070">
    <property type="protein sequence ID" value="KAK2554441.1"/>
    <property type="molecule type" value="Genomic_DNA"/>
</dbReference>
<evidence type="ECO:0000313" key="2">
    <source>
        <dbReference type="Proteomes" id="UP001249851"/>
    </source>
</evidence>
<sequence length="15" mass="1847">MLIHQEKKTERALHL</sequence>
<comment type="caution">
    <text evidence="1">The sequence shown here is derived from an EMBL/GenBank/DDBJ whole genome shotgun (WGS) entry which is preliminary data.</text>
</comment>
<reference evidence="1" key="1">
    <citation type="journal article" date="2023" name="G3 (Bethesda)">
        <title>Whole genome assembly and annotation of the endangered Caribbean coral Acropora cervicornis.</title>
        <authorList>
            <person name="Selwyn J.D."/>
            <person name="Vollmer S.V."/>
        </authorList>
    </citation>
    <scope>NUCLEOTIDE SEQUENCE</scope>
    <source>
        <strain evidence="1">K2</strain>
    </source>
</reference>
<reference evidence="1" key="2">
    <citation type="journal article" date="2023" name="Science">
        <title>Genomic signatures of disease resistance in endangered staghorn corals.</title>
        <authorList>
            <person name="Vollmer S.V."/>
            <person name="Selwyn J.D."/>
            <person name="Despard B.A."/>
            <person name="Roesel C.L."/>
        </authorList>
    </citation>
    <scope>NUCLEOTIDE SEQUENCE</scope>
    <source>
        <strain evidence="1">K2</strain>
    </source>
</reference>
<gene>
    <name evidence="1" type="ORF">P5673_024155</name>
</gene>
<accession>A0AAD9Q4C7</accession>
<organism evidence="1 2">
    <name type="scientific">Acropora cervicornis</name>
    <name type="common">Staghorn coral</name>
    <dbReference type="NCBI Taxonomy" id="6130"/>
    <lineage>
        <taxon>Eukaryota</taxon>
        <taxon>Metazoa</taxon>
        <taxon>Cnidaria</taxon>
        <taxon>Anthozoa</taxon>
        <taxon>Hexacorallia</taxon>
        <taxon>Scleractinia</taxon>
        <taxon>Astrocoeniina</taxon>
        <taxon>Acroporidae</taxon>
        <taxon>Acropora</taxon>
    </lineage>
</organism>
<evidence type="ECO:0000313" key="1">
    <source>
        <dbReference type="EMBL" id="KAK2554441.1"/>
    </source>
</evidence>
<proteinExistence type="predicted"/>
<keyword evidence="2" id="KW-1185">Reference proteome</keyword>
<dbReference type="Proteomes" id="UP001249851">
    <property type="component" value="Unassembled WGS sequence"/>
</dbReference>